<dbReference type="Proteomes" id="UP001470230">
    <property type="component" value="Unassembled WGS sequence"/>
</dbReference>
<proteinExistence type="predicted"/>
<dbReference type="EMBL" id="JAPFFF010000035">
    <property type="protein sequence ID" value="KAK8843216.1"/>
    <property type="molecule type" value="Genomic_DNA"/>
</dbReference>
<gene>
    <name evidence="1" type="ORF">M9Y10_025066</name>
</gene>
<accession>A0ABR2HAF0</accession>
<keyword evidence="2" id="KW-1185">Reference proteome</keyword>
<protein>
    <submittedName>
        <fullName evidence="1">Uncharacterized protein</fullName>
    </submittedName>
</protein>
<organism evidence="1 2">
    <name type="scientific">Tritrichomonas musculus</name>
    <dbReference type="NCBI Taxonomy" id="1915356"/>
    <lineage>
        <taxon>Eukaryota</taxon>
        <taxon>Metamonada</taxon>
        <taxon>Parabasalia</taxon>
        <taxon>Tritrichomonadida</taxon>
        <taxon>Tritrichomonadidae</taxon>
        <taxon>Tritrichomonas</taxon>
    </lineage>
</organism>
<evidence type="ECO:0000313" key="1">
    <source>
        <dbReference type="EMBL" id="KAK8843216.1"/>
    </source>
</evidence>
<sequence length="91" mass="10283">MHMQIAKIFKLLNFMRMAENGIIICFNDYNSLKAPLLIYLTEDGIVNILMMYKNKKALPLIHEIDVGIDEHSPKVFVPIAVADGGMGTNFE</sequence>
<reference evidence="1 2" key="1">
    <citation type="submission" date="2024-04" db="EMBL/GenBank/DDBJ databases">
        <title>Tritrichomonas musculus Genome.</title>
        <authorList>
            <person name="Alves-Ferreira E."/>
            <person name="Grigg M."/>
            <person name="Lorenzi H."/>
            <person name="Galac M."/>
        </authorList>
    </citation>
    <scope>NUCLEOTIDE SEQUENCE [LARGE SCALE GENOMIC DNA]</scope>
    <source>
        <strain evidence="1 2">EAF2021</strain>
    </source>
</reference>
<name>A0ABR2HAF0_9EUKA</name>
<comment type="caution">
    <text evidence="1">The sequence shown here is derived from an EMBL/GenBank/DDBJ whole genome shotgun (WGS) entry which is preliminary data.</text>
</comment>
<evidence type="ECO:0000313" key="2">
    <source>
        <dbReference type="Proteomes" id="UP001470230"/>
    </source>
</evidence>